<dbReference type="EMBL" id="VFOS01000003">
    <property type="protein sequence ID" value="TQL58557.1"/>
    <property type="molecule type" value="Genomic_DNA"/>
</dbReference>
<reference evidence="1 2" key="1">
    <citation type="submission" date="2019-06" db="EMBL/GenBank/DDBJ databases">
        <title>Sequencing the genomes of 1000 actinobacteria strains.</title>
        <authorList>
            <person name="Klenk H.-P."/>
        </authorList>
    </citation>
    <scope>NUCLEOTIDE SEQUENCE [LARGE SCALE GENOMIC DNA]</scope>
    <source>
        <strain evidence="1 2">DSM 4813</strain>
    </source>
</reference>
<gene>
    <name evidence="1" type="ORF">FB461_1972</name>
</gene>
<comment type="caution">
    <text evidence="1">The sequence shown here is derived from an EMBL/GenBank/DDBJ whole genome shotgun (WGS) entry which is preliminary data.</text>
</comment>
<sequence>MASIRLTVGMNRWHLPLDTDVEELKAAVFNAMRFDKGDWISIKTTNTLVDIYISSGVPISIQPVVGVNVDQI</sequence>
<keyword evidence="2" id="KW-1185">Reference proteome</keyword>
<organism evidence="1 2">
    <name type="scientific">Rarobacter faecitabidus</name>
    <dbReference type="NCBI Taxonomy" id="13243"/>
    <lineage>
        <taxon>Bacteria</taxon>
        <taxon>Bacillati</taxon>
        <taxon>Actinomycetota</taxon>
        <taxon>Actinomycetes</taxon>
        <taxon>Micrococcales</taxon>
        <taxon>Rarobacteraceae</taxon>
        <taxon>Rarobacter</taxon>
    </lineage>
</organism>
<accession>A0A542ZE14</accession>
<dbReference type="AlphaFoldDB" id="A0A542ZE14"/>
<dbReference type="Proteomes" id="UP000315389">
    <property type="component" value="Unassembled WGS sequence"/>
</dbReference>
<proteinExistence type="predicted"/>
<evidence type="ECO:0000313" key="1">
    <source>
        <dbReference type="EMBL" id="TQL58557.1"/>
    </source>
</evidence>
<evidence type="ECO:0000313" key="2">
    <source>
        <dbReference type="Proteomes" id="UP000315389"/>
    </source>
</evidence>
<name>A0A542ZE14_RARFA</name>
<protein>
    <submittedName>
        <fullName evidence="1">Uncharacterized protein</fullName>
    </submittedName>
</protein>